<dbReference type="EMBL" id="JBHXPM010000016">
    <property type="protein sequence ID" value="MFD3958024.1"/>
    <property type="molecule type" value="Genomic_DNA"/>
</dbReference>
<feature type="transmembrane region" description="Helical" evidence="1">
    <location>
        <begin position="15"/>
        <end position="33"/>
    </location>
</feature>
<feature type="transmembrane region" description="Helical" evidence="1">
    <location>
        <begin position="82"/>
        <end position="104"/>
    </location>
</feature>
<comment type="caution">
    <text evidence="2">The sequence shown here is derived from an EMBL/GenBank/DDBJ whole genome shotgun (WGS) entry which is preliminary data.</text>
</comment>
<keyword evidence="1" id="KW-0472">Membrane</keyword>
<keyword evidence="1" id="KW-1133">Transmembrane helix</keyword>
<sequence>MSQHPEEPEVHHNVFFGPAVFGGTQNVIGATFASVPSRPSIPSQIWAAIMLAWAFCPMVAWWTQSVLDEELFSRLAGPDHGIVLYIWLAGGVALLLDVAGCLLYRHWAVAQRAINNAVTWKLRLGAVALGGAVLAMSMFMTSR</sequence>
<dbReference type="Proteomes" id="UP001598300">
    <property type="component" value="Unassembled WGS sequence"/>
</dbReference>
<proteinExistence type="predicted"/>
<organism evidence="2 3">
    <name type="scientific">Streptomyces bacillaris</name>
    <dbReference type="NCBI Taxonomy" id="68179"/>
    <lineage>
        <taxon>Bacteria</taxon>
        <taxon>Bacillati</taxon>
        <taxon>Actinomycetota</taxon>
        <taxon>Actinomycetes</taxon>
        <taxon>Kitasatosporales</taxon>
        <taxon>Streptomycetaceae</taxon>
        <taxon>Streptomyces</taxon>
    </lineage>
</organism>
<accession>A0ABW6DYL4</accession>
<keyword evidence="1" id="KW-0812">Transmembrane</keyword>
<feature type="transmembrane region" description="Helical" evidence="1">
    <location>
        <begin position="45"/>
        <end position="62"/>
    </location>
</feature>
<evidence type="ECO:0000256" key="1">
    <source>
        <dbReference type="SAM" id="Phobius"/>
    </source>
</evidence>
<keyword evidence="3" id="KW-1185">Reference proteome</keyword>
<dbReference type="RefSeq" id="WP_079167207.1">
    <property type="nucleotide sequence ID" value="NZ_JBHVRE010000025.1"/>
</dbReference>
<gene>
    <name evidence="2" type="ORF">ACFWR3_18390</name>
</gene>
<feature type="transmembrane region" description="Helical" evidence="1">
    <location>
        <begin position="124"/>
        <end position="142"/>
    </location>
</feature>
<reference evidence="2 3" key="1">
    <citation type="submission" date="2024-09" db="EMBL/GenBank/DDBJ databases">
        <title>The Natural Products Discovery Center: Release of the First 8490 Sequenced Strains for Exploring Actinobacteria Biosynthetic Diversity.</title>
        <authorList>
            <person name="Kalkreuter E."/>
            <person name="Kautsar S.A."/>
            <person name="Yang D."/>
            <person name="Bader C.D."/>
            <person name="Teijaro C.N."/>
            <person name="Fluegel L."/>
            <person name="Davis C.M."/>
            <person name="Simpson J.R."/>
            <person name="Lauterbach L."/>
            <person name="Steele A.D."/>
            <person name="Gui C."/>
            <person name="Meng S."/>
            <person name="Li G."/>
            <person name="Viehrig K."/>
            <person name="Ye F."/>
            <person name="Su P."/>
            <person name="Kiefer A.F."/>
            <person name="Nichols A."/>
            <person name="Cepeda A.J."/>
            <person name="Yan W."/>
            <person name="Fan B."/>
            <person name="Jiang Y."/>
            <person name="Adhikari A."/>
            <person name="Zheng C.-J."/>
            <person name="Schuster L."/>
            <person name="Cowan T.M."/>
            <person name="Smanski M.J."/>
            <person name="Chevrette M.G."/>
            <person name="De Carvalho L.P.S."/>
            <person name="Shen B."/>
        </authorList>
    </citation>
    <scope>NUCLEOTIDE SEQUENCE [LARGE SCALE GENOMIC DNA]</scope>
    <source>
        <strain evidence="2 3">NPDC058584</strain>
    </source>
</reference>
<evidence type="ECO:0000313" key="3">
    <source>
        <dbReference type="Proteomes" id="UP001598300"/>
    </source>
</evidence>
<name>A0ABW6DYL4_9ACTN</name>
<evidence type="ECO:0000313" key="2">
    <source>
        <dbReference type="EMBL" id="MFD3958024.1"/>
    </source>
</evidence>
<protein>
    <submittedName>
        <fullName evidence="2">Uncharacterized protein</fullName>
    </submittedName>
</protein>